<evidence type="ECO:0000313" key="2">
    <source>
        <dbReference type="Proteomes" id="UP000182412"/>
    </source>
</evidence>
<dbReference type="RefSeq" id="WP_074572323.1">
    <property type="nucleotide sequence ID" value="NZ_FNJQ01000016.1"/>
</dbReference>
<reference evidence="1 2" key="1">
    <citation type="submission" date="2016-10" db="EMBL/GenBank/DDBJ databases">
        <authorList>
            <person name="de Groot N.N."/>
        </authorList>
    </citation>
    <scope>NUCLEOTIDE SEQUENCE [LARGE SCALE GENOMIC DNA]</scope>
    <source>
        <strain evidence="1 2">S137</strain>
    </source>
</reference>
<dbReference type="NCBIfam" id="TIGR02678">
    <property type="entry name" value="TIGR02678 family protein"/>
    <property type="match status" value="1"/>
</dbReference>
<organism evidence="1 2">
    <name type="scientific">Selenomonas ruminantium</name>
    <dbReference type="NCBI Taxonomy" id="971"/>
    <lineage>
        <taxon>Bacteria</taxon>
        <taxon>Bacillati</taxon>
        <taxon>Bacillota</taxon>
        <taxon>Negativicutes</taxon>
        <taxon>Selenomonadales</taxon>
        <taxon>Selenomonadaceae</taxon>
        <taxon>Selenomonas</taxon>
    </lineage>
</organism>
<accession>A0A1H0S7X5</accession>
<gene>
    <name evidence="1" type="ORF">SAMN05216366_1163</name>
</gene>
<name>A0A1H0S7X5_SELRU</name>
<evidence type="ECO:0000313" key="1">
    <source>
        <dbReference type="EMBL" id="SDP37850.1"/>
    </source>
</evidence>
<dbReference type="InterPro" id="IPR013494">
    <property type="entry name" value="CHP02678"/>
</dbReference>
<proteinExistence type="predicted"/>
<dbReference type="OrthoDB" id="1654131at2"/>
<sequence length="404" mass="46860">MAITDGQDELRQAAQLLVENRWVTRKDMPDEYLLVRRNEKALRQFFRDKCGWPLLVTPQFYKLEKIPANPRPFMGIEAMQSVEDYVLLACVMAFLEEYEAGGQFLLGDLAEALLSYYPEDAYTPKLNWESYNWRKSLIRVLKYLADEGILQIVDDESVAFLSQGYGSDGNIAGEALYEVTTLARYFLRNFPQELGAYDSLAELGAADFMPEIDEEATALRQRRHRLYREVLLSPVYYRDTESEGDFLYLRKRHGRLEEAMLEWFGLHVELYQDAVMAVSHEQSSWVKDSFPVRFRGLHDVLLHFAHYWRELSPQVTSLSKTEWQVHMEKLQAAVGHGWTKEYREMSVKRLAENVLAEMTAWGMTKVAEDGLITLLPALLRYDGNYPTDYQPGKSAKRGKTEDKE</sequence>
<protein>
    <submittedName>
        <fullName evidence="1">TIGR02678 family protein</fullName>
    </submittedName>
</protein>
<dbReference type="Pfam" id="PF09661">
    <property type="entry name" value="DUF2398"/>
    <property type="match status" value="1"/>
</dbReference>
<dbReference type="AlphaFoldDB" id="A0A1H0S7X5"/>
<dbReference type="EMBL" id="FNJQ01000016">
    <property type="protein sequence ID" value="SDP37850.1"/>
    <property type="molecule type" value="Genomic_DNA"/>
</dbReference>
<dbReference type="Proteomes" id="UP000182412">
    <property type="component" value="Unassembled WGS sequence"/>
</dbReference>